<dbReference type="AlphaFoldDB" id="A0A8T1VQT6"/>
<name>A0A8T1VQT6_9STRA</name>
<feature type="chain" id="PRO_5035753281" evidence="1">
    <location>
        <begin position="24"/>
        <end position="292"/>
    </location>
</feature>
<dbReference type="Proteomes" id="UP000693981">
    <property type="component" value="Unassembled WGS sequence"/>
</dbReference>
<evidence type="ECO:0000256" key="1">
    <source>
        <dbReference type="SAM" id="SignalP"/>
    </source>
</evidence>
<gene>
    <name evidence="2" type="ORF">PHYBOEH_009882</name>
</gene>
<proteinExistence type="predicted"/>
<dbReference type="OrthoDB" id="127024at2759"/>
<comment type="caution">
    <text evidence="2">The sequence shown here is derived from an EMBL/GenBank/DDBJ whole genome shotgun (WGS) entry which is preliminary data.</text>
</comment>
<evidence type="ECO:0000313" key="2">
    <source>
        <dbReference type="EMBL" id="KAG7383491.1"/>
    </source>
</evidence>
<evidence type="ECO:0000313" key="3">
    <source>
        <dbReference type="Proteomes" id="UP000693981"/>
    </source>
</evidence>
<keyword evidence="3" id="KW-1185">Reference proteome</keyword>
<protein>
    <submittedName>
        <fullName evidence="2">Uncharacterized protein</fullName>
    </submittedName>
</protein>
<dbReference type="EMBL" id="JAGDFL010000648">
    <property type="protein sequence ID" value="KAG7383491.1"/>
    <property type="molecule type" value="Genomic_DNA"/>
</dbReference>
<accession>A0A8T1VQT6</accession>
<organism evidence="2 3">
    <name type="scientific">Phytophthora boehmeriae</name>
    <dbReference type="NCBI Taxonomy" id="109152"/>
    <lineage>
        <taxon>Eukaryota</taxon>
        <taxon>Sar</taxon>
        <taxon>Stramenopiles</taxon>
        <taxon>Oomycota</taxon>
        <taxon>Peronosporomycetes</taxon>
        <taxon>Peronosporales</taxon>
        <taxon>Peronosporaceae</taxon>
        <taxon>Phytophthora</taxon>
    </lineage>
</organism>
<keyword evidence="1" id="KW-0732">Signal</keyword>
<feature type="signal peptide" evidence="1">
    <location>
        <begin position="1"/>
        <end position="23"/>
    </location>
</feature>
<sequence>MTKFAAHIATATLFAFASTTVAAATDNCVLVDFTAVASQFEDLNTAIDLVKSAKAVDSMFAKYDPLVVKDITLANVQFDLLGQKVTIVPTIDLLNVSGLTTIVPQHFNVTSPTGVDIGAYSDGEVSVDAALSVTVKELDASTSAHAKIGLKKSTLKANVEANVYACAPGVPDSQCSNMTVMDFETQVVGATASKNYDSILENVLRRVKDSSVKSFALDFEKACAFDISVDSSSFAFASISSLLEHFSAAELNKKGDVYDTVVSTINDQVPALLNDLVNSTLKQSFGATCLSE</sequence>
<reference evidence="2" key="1">
    <citation type="submission" date="2021-02" db="EMBL/GenBank/DDBJ databases">
        <authorList>
            <person name="Palmer J.M."/>
        </authorList>
    </citation>
    <scope>NUCLEOTIDE SEQUENCE</scope>
    <source>
        <strain evidence="2">SCRP23</strain>
    </source>
</reference>